<reference evidence="1 2" key="1">
    <citation type="journal article" date="2012" name="Genome Biol.">
        <title>Sequencing three crocodilian genomes to illuminate the evolution of archosaurs and amniotes.</title>
        <authorList>
            <person name="St John J.A."/>
            <person name="Braun E.L."/>
            <person name="Isberg S.R."/>
            <person name="Miles L.G."/>
            <person name="Chong A.Y."/>
            <person name="Gongora J."/>
            <person name="Dalzell P."/>
            <person name="Moran C."/>
            <person name="Bed'hom B."/>
            <person name="Abzhanov A."/>
            <person name="Burgess S.C."/>
            <person name="Cooksey A.M."/>
            <person name="Castoe T.A."/>
            <person name="Crawford N.G."/>
            <person name="Densmore L.D."/>
            <person name="Drew J.C."/>
            <person name="Edwards S.V."/>
            <person name="Faircloth B.C."/>
            <person name="Fujita M.K."/>
            <person name="Greenwold M.J."/>
            <person name="Hoffmann F.G."/>
            <person name="Howard J.M."/>
            <person name="Iguchi T."/>
            <person name="Janes D.E."/>
            <person name="Khan S.Y."/>
            <person name="Kohno S."/>
            <person name="de Koning A.J."/>
            <person name="Lance S.L."/>
            <person name="McCarthy F.M."/>
            <person name="McCormack J.E."/>
            <person name="Merchant M.E."/>
            <person name="Peterson D.G."/>
            <person name="Pollock D.D."/>
            <person name="Pourmand N."/>
            <person name="Raney B.J."/>
            <person name="Roessler K.A."/>
            <person name="Sanford J.R."/>
            <person name="Sawyer R.H."/>
            <person name="Schmidt C.J."/>
            <person name="Triplett E.W."/>
            <person name="Tuberville T.D."/>
            <person name="Venegas-Anaya M."/>
            <person name="Howard J.T."/>
            <person name="Jarvis E.D."/>
            <person name="Guillette L.J.Jr."/>
            <person name="Glenn T.C."/>
            <person name="Green R.E."/>
            <person name="Ray D.A."/>
        </authorList>
    </citation>
    <scope>NUCLEOTIDE SEQUENCE [LARGE SCALE GENOMIC DNA]</scope>
    <source>
        <strain evidence="1">KSC_2009_1</strain>
    </source>
</reference>
<comment type="caution">
    <text evidence="1">The sequence shown here is derived from an EMBL/GenBank/DDBJ whole genome shotgun (WGS) entry which is preliminary data.</text>
</comment>
<organism evidence="1 2">
    <name type="scientific">Alligator mississippiensis</name>
    <name type="common">American alligator</name>
    <dbReference type="NCBI Taxonomy" id="8496"/>
    <lineage>
        <taxon>Eukaryota</taxon>
        <taxon>Metazoa</taxon>
        <taxon>Chordata</taxon>
        <taxon>Craniata</taxon>
        <taxon>Vertebrata</taxon>
        <taxon>Euteleostomi</taxon>
        <taxon>Archelosauria</taxon>
        <taxon>Archosauria</taxon>
        <taxon>Crocodylia</taxon>
        <taxon>Alligatoridae</taxon>
        <taxon>Alligatorinae</taxon>
        <taxon>Alligator</taxon>
    </lineage>
</organism>
<name>A0A151MXC1_ALLMI</name>
<dbReference type="AlphaFoldDB" id="A0A151MXC1"/>
<keyword evidence="2" id="KW-1185">Reference proteome</keyword>
<sequence length="106" mass="11543">MGKCRSRTTSRSSSSGSIATNVRWGKASNSRYSRGAGGAATLHVLATGLEATSVQASKDIDVMLFFFYLFEKRLQRGHARRGWKAVEVFKYLNCGEASGVAGLHRL</sequence>
<protein>
    <submittedName>
        <fullName evidence="1">Uncharacterized protein</fullName>
    </submittedName>
</protein>
<dbReference type="Proteomes" id="UP000050525">
    <property type="component" value="Unassembled WGS sequence"/>
</dbReference>
<accession>A0A151MXC1</accession>
<dbReference type="EMBL" id="AKHW03004724">
    <property type="protein sequence ID" value="KYO29069.1"/>
    <property type="molecule type" value="Genomic_DNA"/>
</dbReference>
<evidence type="ECO:0000313" key="1">
    <source>
        <dbReference type="EMBL" id="KYO29069.1"/>
    </source>
</evidence>
<proteinExistence type="predicted"/>
<evidence type="ECO:0000313" key="2">
    <source>
        <dbReference type="Proteomes" id="UP000050525"/>
    </source>
</evidence>
<gene>
    <name evidence="1" type="ORF">Y1Q_0009872</name>
</gene>